<evidence type="ECO:0000256" key="5">
    <source>
        <dbReference type="ARBA" id="ARBA00023285"/>
    </source>
</evidence>
<feature type="domain" description="B12-binding" evidence="6">
    <location>
        <begin position="7"/>
        <end position="138"/>
    </location>
</feature>
<evidence type="ECO:0000259" key="6">
    <source>
        <dbReference type="PROSITE" id="PS51332"/>
    </source>
</evidence>
<dbReference type="AlphaFoldDB" id="A0A432VBD6"/>
<organism evidence="7 8">
    <name type="scientific">Borborobacter arsenicus</name>
    <dbReference type="NCBI Taxonomy" id="1851146"/>
    <lineage>
        <taxon>Bacteria</taxon>
        <taxon>Pseudomonadati</taxon>
        <taxon>Pseudomonadota</taxon>
        <taxon>Alphaproteobacteria</taxon>
        <taxon>Hyphomicrobiales</taxon>
        <taxon>Phyllobacteriaceae</taxon>
        <taxon>Borborobacter</taxon>
    </lineage>
</organism>
<dbReference type="GO" id="GO:0046872">
    <property type="term" value="F:metal ion binding"/>
    <property type="evidence" value="ECO:0007669"/>
    <property type="project" value="UniProtKB-KW"/>
</dbReference>
<sequence length="143" mass="15359">MTAKDFRPRVLVTKIGLDGHDRGSRIVAAACRDAGMEVVYTPPWQSIPAVVKLALEEDVDVIGISSLATDHLIVPKLMAALREAGLDRVRVVVGGIVPDNEQPQLFQSGVRQIFHPGTTLDEITTQISTYASEARLAAAETGV</sequence>
<dbReference type="SUPFAM" id="SSF52242">
    <property type="entry name" value="Cobalamin (vitamin B12)-binding domain"/>
    <property type="match status" value="1"/>
</dbReference>
<keyword evidence="3" id="KW-0479">Metal-binding</keyword>
<evidence type="ECO:0000256" key="1">
    <source>
        <dbReference type="ARBA" id="ARBA00001922"/>
    </source>
</evidence>
<comment type="caution">
    <text evidence="7">The sequence shown here is derived from an EMBL/GenBank/DDBJ whole genome shotgun (WGS) entry which is preliminary data.</text>
</comment>
<keyword evidence="8" id="KW-1185">Reference proteome</keyword>
<keyword evidence="2" id="KW-0846">Cobalamin</keyword>
<evidence type="ECO:0000313" key="7">
    <source>
        <dbReference type="EMBL" id="RUM99413.1"/>
    </source>
</evidence>
<reference evidence="7 8" key="1">
    <citation type="submission" date="2018-11" db="EMBL/GenBank/DDBJ databases">
        <title>Pseudaminobacter arsenicus sp. nov., an arsenic-resistant bacterium isolated from arsenic-rich aquifers.</title>
        <authorList>
            <person name="Mu Y."/>
        </authorList>
    </citation>
    <scope>NUCLEOTIDE SEQUENCE [LARGE SCALE GENOMIC DNA]</scope>
    <source>
        <strain evidence="7 8">CB3</strain>
    </source>
</reference>
<dbReference type="InterPro" id="IPR036724">
    <property type="entry name" value="Cobalamin-bd_sf"/>
</dbReference>
<dbReference type="Pfam" id="PF02310">
    <property type="entry name" value="B12-binding"/>
    <property type="match status" value="1"/>
</dbReference>
<gene>
    <name evidence="7" type="ORF">EET67_00400</name>
</gene>
<comment type="cofactor">
    <cofactor evidence="1">
        <name>adenosylcob(III)alamin</name>
        <dbReference type="ChEBI" id="CHEBI:18408"/>
    </cofactor>
</comment>
<dbReference type="NCBIfam" id="TIGR00640">
    <property type="entry name" value="acid_CoA_mut_C"/>
    <property type="match status" value="1"/>
</dbReference>
<keyword evidence="4" id="KW-0413">Isomerase</keyword>
<accession>A0A432VBD6</accession>
<name>A0A432VBD6_9HYPH</name>
<dbReference type="InterPro" id="IPR006159">
    <property type="entry name" value="Acid_CoA_mut_C"/>
</dbReference>
<dbReference type="PANTHER" id="PTHR48101">
    <property type="entry name" value="METHYLMALONYL-COA MUTASE, MITOCHONDRIAL-RELATED"/>
    <property type="match status" value="1"/>
</dbReference>
<dbReference type="GO" id="GO:0016853">
    <property type="term" value="F:isomerase activity"/>
    <property type="evidence" value="ECO:0007669"/>
    <property type="project" value="UniProtKB-KW"/>
</dbReference>
<evidence type="ECO:0000313" key="8">
    <source>
        <dbReference type="Proteomes" id="UP000281647"/>
    </source>
</evidence>
<dbReference type="GO" id="GO:0031419">
    <property type="term" value="F:cobalamin binding"/>
    <property type="evidence" value="ECO:0007669"/>
    <property type="project" value="UniProtKB-KW"/>
</dbReference>
<dbReference type="InterPro" id="IPR006158">
    <property type="entry name" value="Cobalamin-bd"/>
</dbReference>
<dbReference type="RefSeq" id="WP_128625653.1">
    <property type="nucleotide sequence ID" value="NZ_RKST01000001.1"/>
</dbReference>
<protein>
    <submittedName>
        <fullName evidence="7">Methylmalonyl-CoA mutase</fullName>
    </submittedName>
</protein>
<evidence type="ECO:0000256" key="4">
    <source>
        <dbReference type="ARBA" id="ARBA00023235"/>
    </source>
</evidence>
<dbReference type="OrthoDB" id="9788468at2"/>
<dbReference type="PROSITE" id="PS51332">
    <property type="entry name" value="B12_BINDING"/>
    <property type="match status" value="1"/>
</dbReference>
<proteinExistence type="predicted"/>
<evidence type="ECO:0000256" key="3">
    <source>
        <dbReference type="ARBA" id="ARBA00022723"/>
    </source>
</evidence>
<dbReference type="Proteomes" id="UP000281647">
    <property type="component" value="Unassembled WGS sequence"/>
</dbReference>
<keyword evidence="5" id="KW-0170">Cobalt</keyword>
<evidence type="ECO:0000256" key="2">
    <source>
        <dbReference type="ARBA" id="ARBA00022628"/>
    </source>
</evidence>
<dbReference type="PANTHER" id="PTHR48101:SF1">
    <property type="entry name" value="METHYLMALONYL-COA MUTASE, LARGE SUBUNIT"/>
    <property type="match status" value="1"/>
</dbReference>
<dbReference type="EMBL" id="RKST01000001">
    <property type="protein sequence ID" value="RUM99413.1"/>
    <property type="molecule type" value="Genomic_DNA"/>
</dbReference>
<dbReference type="Gene3D" id="3.40.50.280">
    <property type="entry name" value="Cobalamin-binding domain"/>
    <property type="match status" value="1"/>
</dbReference>